<reference evidence="3" key="1">
    <citation type="journal article" date="2015" name="BMC Genomics">
        <title>Draft genome of a commonly misdiagnosed multidrug resistant pathogen Candida auris.</title>
        <authorList>
            <person name="Chatterjee S."/>
            <person name="Alampalli S.V."/>
            <person name="Nageshan R.K."/>
            <person name="Chettiar S.T."/>
            <person name="Joshi S."/>
            <person name="Tatu U.S."/>
        </authorList>
    </citation>
    <scope>NUCLEOTIDE SEQUENCE [LARGE SCALE GENOMIC DNA]</scope>
    <source>
        <strain evidence="3">6684</strain>
    </source>
</reference>
<protein>
    <submittedName>
        <fullName evidence="2">Uncharacterized protein</fullName>
    </submittedName>
</protein>
<dbReference type="AlphaFoldDB" id="A0A0L0NY53"/>
<name>A0A0L0NY53_CANAR</name>
<organism evidence="2 3">
    <name type="scientific">Candidozyma auris</name>
    <name type="common">Yeast</name>
    <name type="synonym">Candida auris</name>
    <dbReference type="NCBI Taxonomy" id="498019"/>
    <lineage>
        <taxon>Eukaryota</taxon>
        <taxon>Fungi</taxon>
        <taxon>Dikarya</taxon>
        <taxon>Ascomycota</taxon>
        <taxon>Saccharomycotina</taxon>
        <taxon>Pichiomycetes</taxon>
        <taxon>Metschnikowiaceae</taxon>
        <taxon>Candidozyma</taxon>
    </lineage>
</organism>
<accession>A0A0L0NY53</accession>
<feature type="region of interest" description="Disordered" evidence="1">
    <location>
        <begin position="65"/>
        <end position="99"/>
    </location>
</feature>
<evidence type="ECO:0000313" key="3">
    <source>
        <dbReference type="Proteomes" id="UP000037122"/>
    </source>
</evidence>
<sequence>MSSHQFPSLEEDGFRLEFDFRAEALLLLELSEFPLGEAVALEEVLPGFGVGVSFGPGRSVSIVSQSSSSSASEEAASEEAAAKRRALDEEEELSELLPSAEEEAWALEDESEAVLSLLPNKPSKNPFWEDVAAVAELSLELVSCCAVEESAAATAAEAGDEVATELEGLTEEAGAAAAAALEDAGEAAAAELAALSLLSVLPALPVLSLEPPPVSQSKRPLLAKSSA</sequence>
<dbReference type="EMBL" id="LGST01000026">
    <property type="protein sequence ID" value="KND99121.1"/>
    <property type="molecule type" value="Genomic_DNA"/>
</dbReference>
<evidence type="ECO:0000256" key="1">
    <source>
        <dbReference type="SAM" id="MobiDB-lite"/>
    </source>
</evidence>
<comment type="caution">
    <text evidence="2">The sequence shown here is derived from an EMBL/GenBank/DDBJ whole genome shotgun (WGS) entry which is preliminary data.</text>
</comment>
<feature type="compositionally biased region" description="Acidic residues" evidence="1">
    <location>
        <begin position="88"/>
        <end position="99"/>
    </location>
</feature>
<gene>
    <name evidence="2" type="ORF">QG37_03916</name>
</gene>
<dbReference type="VEuPathDB" id="FungiDB:QG37_03916"/>
<proteinExistence type="predicted"/>
<evidence type="ECO:0000313" key="2">
    <source>
        <dbReference type="EMBL" id="KND99121.1"/>
    </source>
</evidence>
<dbReference type="Proteomes" id="UP000037122">
    <property type="component" value="Unassembled WGS sequence"/>
</dbReference>
<feature type="compositionally biased region" description="Low complexity" evidence="1">
    <location>
        <begin position="65"/>
        <end position="74"/>
    </location>
</feature>